<sequence>MKRRTFVTASALSIAGLSGCIADTEYRIAETTARTGIDLLDFSVRTEVPDATIKHPAEFVFELENTGNDPVGIKNYGVWPFGLIAVHQSPDADTSIAPGKLSSQSYETSDRVDVKPTGMGLDGTPITQTLEPGERVHETYQLHGEEIRGEGTYYVVPYFDDNLPSYAIDGDWTTFEFQCEIRIEAIERLPL</sequence>
<keyword evidence="3" id="KW-1185">Reference proteome</keyword>
<evidence type="ECO:0000259" key="1">
    <source>
        <dbReference type="Pfam" id="PF26451"/>
    </source>
</evidence>
<comment type="caution">
    <text evidence="2">The sequence shown here is derived from an EMBL/GenBank/DDBJ whole genome shotgun (WGS) entry which is preliminary data.</text>
</comment>
<dbReference type="EMBL" id="AOLK01000003">
    <property type="protein sequence ID" value="ELZ88988.1"/>
    <property type="molecule type" value="Genomic_DNA"/>
</dbReference>
<dbReference type="InterPro" id="IPR058443">
    <property type="entry name" value="DUF8130"/>
</dbReference>
<dbReference type="Proteomes" id="UP000011612">
    <property type="component" value="Unassembled WGS sequence"/>
</dbReference>
<proteinExistence type="predicted"/>
<dbReference type="OrthoDB" id="269766at2157"/>
<feature type="domain" description="DUF8130" evidence="1">
    <location>
        <begin position="1"/>
        <end position="190"/>
    </location>
</feature>
<name>M0HZ43_HALEO</name>
<protein>
    <recommendedName>
        <fullName evidence="1">DUF8130 domain-containing protein</fullName>
    </recommendedName>
</protein>
<dbReference type="STRING" id="1230453.C453_00730"/>
<gene>
    <name evidence="2" type="ORF">C453_00730</name>
</gene>
<organism evidence="2 3">
    <name type="scientific">Haloferax elongans ATCC BAA-1513</name>
    <dbReference type="NCBI Taxonomy" id="1230453"/>
    <lineage>
        <taxon>Archaea</taxon>
        <taxon>Methanobacteriati</taxon>
        <taxon>Methanobacteriota</taxon>
        <taxon>Stenosarchaea group</taxon>
        <taxon>Halobacteria</taxon>
        <taxon>Halobacteriales</taxon>
        <taxon>Haloferacaceae</taxon>
        <taxon>Haloferax</taxon>
    </lineage>
</organism>
<evidence type="ECO:0000313" key="2">
    <source>
        <dbReference type="EMBL" id="ELZ88988.1"/>
    </source>
</evidence>
<dbReference type="PATRIC" id="fig|1230453.4.peg.138"/>
<dbReference type="PROSITE" id="PS51257">
    <property type="entry name" value="PROKAR_LIPOPROTEIN"/>
    <property type="match status" value="1"/>
</dbReference>
<dbReference type="RefSeq" id="WP_008322051.1">
    <property type="nucleotide sequence ID" value="NZ_AOLK01000003.1"/>
</dbReference>
<dbReference type="Pfam" id="PF26451">
    <property type="entry name" value="DUF8130"/>
    <property type="match status" value="1"/>
</dbReference>
<accession>M0HZ43</accession>
<dbReference type="AlphaFoldDB" id="M0HZ43"/>
<reference evidence="2 3" key="1">
    <citation type="journal article" date="2014" name="PLoS Genet.">
        <title>Phylogenetically driven sequencing of extremely halophilic archaea reveals strategies for static and dynamic osmo-response.</title>
        <authorList>
            <person name="Becker E.A."/>
            <person name="Seitzer P.M."/>
            <person name="Tritt A."/>
            <person name="Larsen D."/>
            <person name="Krusor M."/>
            <person name="Yao A.I."/>
            <person name="Wu D."/>
            <person name="Madern D."/>
            <person name="Eisen J.A."/>
            <person name="Darling A.E."/>
            <person name="Facciotti M.T."/>
        </authorList>
    </citation>
    <scope>NUCLEOTIDE SEQUENCE [LARGE SCALE GENOMIC DNA]</scope>
    <source>
        <strain evidence="2 3">ATCC BAA-1513</strain>
    </source>
</reference>
<evidence type="ECO:0000313" key="3">
    <source>
        <dbReference type="Proteomes" id="UP000011612"/>
    </source>
</evidence>